<dbReference type="GO" id="GO:0016020">
    <property type="term" value="C:membrane"/>
    <property type="evidence" value="ECO:0007669"/>
    <property type="project" value="UniProtKB-SubCell"/>
</dbReference>
<keyword evidence="3 8" id="KW-0812">Transmembrane</keyword>
<sequence length="863" mass="93459">MPIPGFNVGMNGLTGNRYAPALYSGDFGNCLAGQSPFTITELDILYDAGNKTLVFHVNGTSAFEDEPLLVHLSIDAYGSRRFDATVDPCSSNITSLCPPKLSVPITARGVLPVGDDLSVDELPNAVFQAADFEGSARLQIYARTSGTELGCFQAALTNGKTLSHPVIIAPILGAFTLIAIAASFITAAYGVSIPHMRMHHAHSLPVFVVFETFQAIFFSGALEVSWPSVLTAWWSNFAWSAGLIYSHAMFRSIDIFAGVTSNASQIGDLSSLETNTGNGSGSRLFAPSTVQETSQSVGQGTYNSSFLTDYTWSRGPVAPGMPLPGTWSGFPSVLSAVDIPIVDAFMVGLVWLLIAIGLVALTVGSLKISLDGLARAGRMKEDRLAYFRSHWAGYLGHAMLRTLVIAFFPVMTLAMLQFTIRVSAGAIAVAAVVFVVVLVGILSLVASACRARTRDGKTVIVPDRIVFYRGAIRPSFRRIGVVWDSTLRKHALDVRPLLSVPLFRIRHDNTDPDRPTVHMDKPFIKKFGSFSARYRRTRWWYLAYHVGYLFCRAAFLGAGWQSPRAQVSGVLVTDVVNFGIGIILNPFEGARNTAMAVWMLGVCKIITTALSIAFLPELDLARSTAATLGLVIIAVQGLTVAALLVLIVLSAVSSCMSLTRNREEIHPDWLEPARVRYFEKMEKRARDARFEEETPEPAPPTPRFSVISVRRKPKIEDEDEGDEGDDATGTGQPPARGRDRHSRTSSAGLRLSTGSLPRTARPYRASWSSRDFGDPSLSRPSSVVAQRLSGATCVVVTDCDASNNSSVALVRPQSSLWSLNTPSASRASSPSPVRLSRETVMTTADGRRPPTALPEDPEPQDQI</sequence>
<feature type="compositionally biased region" description="Low complexity" evidence="7">
    <location>
        <begin position="822"/>
        <end position="834"/>
    </location>
</feature>
<dbReference type="Pfam" id="PF06011">
    <property type="entry name" value="TRP"/>
    <property type="match status" value="1"/>
</dbReference>
<feature type="region of interest" description="Disordered" evidence="7">
    <location>
        <begin position="688"/>
        <end position="780"/>
    </location>
</feature>
<comment type="similarity">
    <text evidence="2">Belongs to the transient receptor potential (TRP) ion channel family.</text>
</comment>
<evidence type="ECO:0000256" key="8">
    <source>
        <dbReference type="SAM" id="Phobius"/>
    </source>
</evidence>
<evidence type="ECO:0000256" key="2">
    <source>
        <dbReference type="ARBA" id="ARBA00010642"/>
    </source>
</evidence>
<dbReference type="InterPro" id="IPR010308">
    <property type="entry name" value="TRP_C"/>
</dbReference>
<keyword evidence="11" id="KW-1185">Reference proteome</keyword>
<dbReference type="OrthoDB" id="5377623at2759"/>
<dbReference type="PANTHER" id="PTHR31145">
    <property type="entry name" value="INTEGRAL MEMBRANE PROTEIN (AFU_ORTHOLOGUE AFUA_7G01610)"/>
    <property type="match status" value="1"/>
</dbReference>
<dbReference type="STRING" id="578455.G2R2S5"/>
<accession>G2R2S5</accession>
<keyword evidence="4" id="KW-0732">Signal</keyword>
<name>G2R2S5_THETT</name>
<evidence type="ECO:0000256" key="3">
    <source>
        <dbReference type="ARBA" id="ARBA00022692"/>
    </source>
</evidence>
<evidence type="ECO:0000313" key="11">
    <source>
        <dbReference type="Proteomes" id="UP000008181"/>
    </source>
</evidence>
<evidence type="ECO:0000256" key="7">
    <source>
        <dbReference type="SAM" id="MobiDB-lite"/>
    </source>
</evidence>
<dbReference type="EMBL" id="CP003010">
    <property type="protein sequence ID" value="AEO65036.1"/>
    <property type="molecule type" value="Genomic_DNA"/>
</dbReference>
<dbReference type="Pfam" id="PF14558">
    <property type="entry name" value="TRP_N"/>
    <property type="match status" value="1"/>
</dbReference>
<dbReference type="AlphaFoldDB" id="G2R2S5"/>
<evidence type="ECO:0000313" key="10">
    <source>
        <dbReference type="EMBL" id="AEO65036.1"/>
    </source>
</evidence>
<comment type="subcellular location">
    <subcellularLocation>
        <location evidence="1">Membrane</location>
        <topology evidence="1">Multi-pass membrane protein</topology>
    </subcellularLocation>
</comment>
<feature type="domain" description="ML-like" evidence="9">
    <location>
        <begin position="20"/>
        <end position="163"/>
    </location>
</feature>
<evidence type="ECO:0000256" key="6">
    <source>
        <dbReference type="ARBA" id="ARBA00023136"/>
    </source>
</evidence>
<feature type="transmembrane region" description="Helical" evidence="8">
    <location>
        <begin position="566"/>
        <end position="584"/>
    </location>
</feature>
<dbReference type="GeneID" id="11520647"/>
<proteinExistence type="inferred from homology"/>
<evidence type="ECO:0000256" key="4">
    <source>
        <dbReference type="ARBA" id="ARBA00022729"/>
    </source>
</evidence>
<protein>
    <recommendedName>
        <fullName evidence="9">ML-like domain-containing protein</fullName>
    </recommendedName>
</protein>
<feature type="transmembrane region" description="Helical" evidence="8">
    <location>
        <begin position="344"/>
        <end position="370"/>
    </location>
</feature>
<dbReference type="InterPro" id="IPR032800">
    <property type="entry name" value="TRP_N"/>
</dbReference>
<feature type="transmembrane region" description="Helical" evidence="8">
    <location>
        <begin position="627"/>
        <end position="652"/>
    </location>
</feature>
<feature type="region of interest" description="Disordered" evidence="7">
    <location>
        <begin position="816"/>
        <end position="863"/>
    </location>
</feature>
<evidence type="ECO:0000256" key="5">
    <source>
        <dbReference type="ARBA" id="ARBA00022989"/>
    </source>
</evidence>
<feature type="transmembrane region" description="Helical" evidence="8">
    <location>
        <begin position="203"/>
        <end position="222"/>
    </location>
</feature>
<dbReference type="GO" id="GO:0009272">
    <property type="term" value="P:fungal-type cell wall biogenesis"/>
    <property type="evidence" value="ECO:0007669"/>
    <property type="project" value="TreeGrafter"/>
</dbReference>
<dbReference type="eggNOG" id="ENOG502R5MY">
    <property type="taxonomic scope" value="Eukaryota"/>
</dbReference>
<organism evidence="10 11">
    <name type="scientific">Thermothielavioides terrestris (strain ATCC 38088 / NRRL 8126)</name>
    <name type="common">Thielavia terrestris</name>
    <dbReference type="NCBI Taxonomy" id="578455"/>
    <lineage>
        <taxon>Eukaryota</taxon>
        <taxon>Fungi</taxon>
        <taxon>Dikarya</taxon>
        <taxon>Ascomycota</taxon>
        <taxon>Pezizomycotina</taxon>
        <taxon>Sordariomycetes</taxon>
        <taxon>Sordariomycetidae</taxon>
        <taxon>Sordariales</taxon>
        <taxon>Chaetomiaceae</taxon>
        <taxon>Thermothielavioides</taxon>
        <taxon>Thermothielavioides terrestris</taxon>
    </lineage>
</organism>
<evidence type="ECO:0000256" key="1">
    <source>
        <dbReference type="ARBA" id="ARBA00004141"/>
    </source>
</evidence>
<evidence type="ECO:0000259" key="9">
    <source>
        <dbReference type="SMART" id="SM01320"/>
    </source>
</evidence>
<reference evidence="10 11" key="1">
    <citation type="journal article" date="2011" name="Nat. Biotechnol.">
        <title>Comparative genomic analysis of the thermophilic biomass-degrading fungi Myceliophthora thermophila and Thielavia terrestris.</title>
        <authorList>
            <person name="Berka R.M."/>
            <person name="Grigoriev I.V."/>
            <person name="Otillar R."/>
            <person name="Salamov A."/>
            <person name="Grimwood J."/>
            <person name="Reid I."/>
            <person name="Ishmael N."/>
            <person name="John T."/>
            <person name="Darmond C."/>
            <person name="Moisan M.-C."/>
            <person name="Henrissat B."/>
            <person name="Coutinho P.M."/>
            <person name="Lombard V."/>
            <person name="Natvig D.O."/>
            <person name="Lindquist E."/>
            <person name="Schmutz J."/>
            <person name="Lucas S."/>
            <person name="Harris P."/>
            <person name="Powlowski J."/>
            <person name="Bellemare A."/>
            <person name="Taylor D."/>
            <person name="Butler G."/>
            <person name="de Vries R.P."/>
            <person name="Allijn I.E."/>
            <person name="van den Brink J."/>
            <person name="Ushinsky S."/>
            <person name="Storms R."/>
            <person name="Powell A.J."/>
            <person name="Paulsen I.T."/>
            <person name="Elbourne L.D.H."/>
            <person name="Baker S.E."/>
            <person name="Magnuson J."/>
            <person name="LaBoissiere S."/>
            <person name="Clutterbuck A.J."/>
            <person name="Martinez D."/>
            <person name="Wogulis M."/>
            <person name="de Leon A.L."/>
            <person name="Rey M.W."/>
            <person name="Tsang A."/>
        </authorList>
    </citation>
    <scope>NUCLEOTIDE SEQUENCE [LARGE SCALE GENOMIC DNA]</scope>
    <source>
        <strain evidence="11">ATCC 38088 / NRRL 8126</strain>
    </source>
</reference>
<dbReference type="HOGENOM" id="CLU_009253_0_0_1"/>
<keyword evidence="6 8" id="KW-0472">Membrane</keyword>
<feature type="transmembrane region" description="Helical" evidence="8">
    <location>
        <begin position="422"/>
        <end position="445"/>
    </location>
</feature>
<feature type="compositionally biased region" description="Acidic residues" evidence="7">
    <location>
        <begin position="716"/>
        <end position="726"/>
    </location>
</feature>
<dbReference type="PANTHER" id="PTHR31145:SF7">
    <property type="entry name" value="TRP-LIKE ION CHANNEL"/>
    <property type="match status" value="1"/>
</dbReference>
<feature type="compositionally biased region" description="Polar residues" evidence="7">
    <location>
        <begin position="744"/>
        <end position="756"/>
    </location>
</feature>
<dbReference type="InterPro" id="IPR040241">
    <property type="entry name" value="TRP_Flc/Pkd2-like"/>
</dbReference>
<dbReference type="KEGG" id="ttt:THITE_2111560"/>
<dbReference type="Proteomes" id="UP000008181">
    <property type="component" value="Chromosome 2"/>
</dbReference>
<gene>
    <name evidence="10" type="ORF">THITE_2111560</name>
</gene>
<dbReference type="RefSeq" id="XP_003651372.1">
    <property type="nucleotide sequence ID" value="XM_003651324.1"/>
</dbReference>
<feature type="transmembrane region" description="Helical" evidence="8">
    <location>
        <begin position="596"/>
        <end position="615"/>
    </location>
</feature>
<keyword evidence="5 8" id="KW-1133">Transmembrane helix</keyword>
<dbReference type="GO" id="GO:0055085">
    <property type="term" value="P:transmembrane transport"/>
    <property type="evidence" value="ECO:0007669"/>
    <property type="project" value="TreeGrafter"/>
</dbReference>
<dbReference type="SMART" id="SM01320">
    <property type="entry name" value="TRP_N"/>
    <property type="match status" value="1"/>
</dbReference>
<feature type="transmembrane region" description="Helical" evidence="8">
    <location>
        <begin position="167"/>
        <end position="191"/>
    </location>
</feature>
<feature type="transmembrane region" description="Helical" evidence="8">
    <location>
        <begin position="391"/>
        <end position="416"/>
    </location>
</feature>
<feature type="transmembrane region" description="Helical" evidence="8">
    <location>
        <begin position="539"/>
        <end position="560"/>
    </location>
</feature>